<dbReference type="EC" id="2.3.-.-" evidence="2"/>
<sequence>MESTMNAFPVLETERLILRKVMKTDAASMLTYLSDKDVMEYYGLEPFKTEEEALSEVAWYDEIFTEGTGIRWGITLKGLDKVIGTCGFLNMVKQHSRSQIGYELDKQYWGKGIAREAMEAVLRYGFYEMKLHRIEALIEPPNTASIKLVERNGFMREGLLRDYEFNGKTFDDLYMYSLLRRDYKGELS</sequence>
<organism evidence="2 3">
    <name type="scientific">Oceanobacillus kapialis</name>
    <dbReference type="NCBI Taxonomy" id="481353"/>
    <lineage>
        <taxon>Bacteria</taxon>
        <taxon>Bacillati</taxon>
        <taxon>Bacillota</taxon>
        <taxon>Bacilli</taxon>
        <taxon>Bacillales</taxon>
        <taxon>Bacillaceae</taxon>
        <taxon>Oceanobacillus</taxon>
    </lineage>
</organism>
<keyword evidence="2" id="KW-0012">Acyltransferase</keyword>
<comment type="caution">
    <text evidence="2">The sequence shown here is derived from an EMBL/GenBank/DDBJ whole genome shotgun (WGS) entry which is preliminary data.</text>
</comment>
<feature type="domain" description="N-acetyltransferase" evidence="1">
    <location>
        <begin position="28"/>
        <end position="180"/>
    </location>
</feature>
<keyword evidence="2" id="KW-0808">Transferase</keyword>
<dbReference type="PROSITE" id="PS51186">
    <property type="entry name" value="GNAT"/>
    <property type="match status" value="1"/>
</dbReference>
<dbReference type="EMBL" id="JBHUMX010000042">
    <property type="protein sequence ID" value="MFD2630397.1"/>
    <property type="molecule type" value="Genomic_DNA"/>
</dbReference>
<evidence type="ECO:0000313" key="2">
    <source>
        <dbReference type="EMBL" id="MFD2630397.1"/>
    </source>
</evidence>
<dbReference type="GO" id="GO:0016746">
    <property type="term" value="F:acyltransferase activity"/>
    <property type="evidence" value="ECO:0007669"/>
    <property type="project" value="UniProtKB-KW"/>
</dbReference>
<reference evidence="3" key="1">
    <citation type="journal article" date="2019" name="Int. J. Syst. Evol. Microbiol.">
        <title>The Global Catalogue of Microorganisms (GCM) 10K type strain sequencing project: providing services to taxonomists for standard genome sequencing and annotation.</title>
        <authorList>
            <consortium name="The Broad Institute Genomics Platform"/>
            <consortium name="The Broad Institute Genome Sequencing Center for Infectious Disease"/>
            <person name="Wu L."/>
            <person name="Ma J."/>
        </authorList>
    </citation>
    <scope>NUCLEOTIDE SEQUENCE [LARGE SCALE GENOMIC DNA]</scope>
    <source>
        <strain evidence="3">TISTR 1858</strain>
    </source>
</reference>
<dbReference type="Pfam" id="PF13302">
    <property type="entry name" value="Acetyltransf_3"/>
    <property type="match status" value="1"/>
</dbReference>
<dbReference type="SUPFAM" id="SSF55729">
    <property type="entry name" value="Acyl-CoA N-acyltransferases (Nat)"/>
    <property type="match status" value="1"/>
</dbReference>
<dbReference type="InterPro" id="IPR051531">
    <property type="entry name" value="N-acetyltransferase"/>
</dbReference>
<protein>
    <submittedName>
        <fullName evidence="2">GNAT family N-acetyltransferase</fullName>
        <ecNumber evidence="2">2.3.-.-</ecNumber>
    </submittedName>
</protein>
<dbReference type="Proteomes" id="UP001597451">
    <property type="component" value="Unassembled WGS sequence"/>
</dbReference>
<evidence type="ECO:0000313" key="3">
    <source>
        <dbReference type="Proteomes" id="UP001597451"/>
    </source>
</evidence>
<dbReference type="PANTHER" id="PTHR43792">
    <property type="entry name" value="GNAT FAMILY, PUTATIVE (AFU_ORTHOLOGUE AFUA_3G00765)-RELATED-RELATED"/>
    <property type="match status" value="1"/>
</dbReference>
<keyword evidence="3" id="KW-1185">Reference proteome</keyword>
<proteinExistence type="predicted"/>
<dbReference type="RefSeq" id="WP_379563615.1">
    <property type="nucleotide sequence ID" value="NZ_JBHUMX010000042.1"/>
</dbReference>
<dbReference type="InterPro" id="IPR016181">
    <property type="entry name" value="Acyl_CoA_acyltransferase"/>
</dbReference>
<name>A0ABW5Q400_9BACI</name>
<evidence type="ECO:0000259" key="1">
    <source>
        <dbReference type="PROSITE" id="PS51186"/>
    </source>
</evidence>
<dbReference type="PANTHER" id="PTHR43792:SF9">
    <property type="entry name" value="RIBOSOMAL-PROTEIN-ALANINE ACETYLTRANSFERASE"/>
    <property type="match status" value="1"/>
</dbReference>
<dbReference type="InterPro" id="IPR000182">
    <property type="entry name" value="GNAT_dom"/>
</dbReference>
<gene>
    <name evidence="2" type="ORF">ACFSUN_16540</name>
</gene>
<dbReference type="Gene3D" id="3.40.630.30">
    <property type="match status" value="1"/>
</dbReference>
<accession>A0ABW5Q400</accession>